<dbReference type="InterPro" id="IPR004211">
    <property type="entry name" value="Endonuclease_7"/>
</dbReference>
<sequence length="44" mass="4907">MIDHDHSTNVVRGLLCSSCNAIVGRMESSQLRYTSAFSYLGWSI</sequence>
<dbReference type="AlphaFoldDB" id="A0A8J7YXP8"/>
<proteinExistence type="predicted"/>
<dbReference type="InterPro" id="IPR044925">
    <property type="entry name" value="His-Me_finger_sf"/>
</dbReference>
<dbReference type="InterPro" id="IPR038563">
    <property type="entry name" value="Endonuclease_7_sf"/>
</dbReference>
<protein>
    <recommendedName>
        <fullName evidence="3">Recombination endonuclease VII</fullName>
    </recommendedName>
</protein>
<evidence type="ECO:0008006" key="3">
    <source>
        <dbReference type="Google" id="ProtNLM"/>
    </source>
</evidence>
<dbReference type="Gene3D" id="3.40.1800.10">
    <property type="entry name" value="His-Me finger endonucleases"/>
    <property type="match status" value="1"/>
</dbReference>
<organism evidence="1 2">
    <name type="scientific">Candidatus Sysuiplasma superficiale</name>
    <dbReference type="NCBI Taxonomy" id="2823368"/>
    <lineage>
        <taxon>Archaea</taxon>
        <taxon>Methanobacteriati</taxon>
        <taxon>Thermoplasmatota</taxon>
        <taxon>Thermoplasmata</taxon>
        <taxon>Candidatus Sysuiplasmatales</taxon>
        <taxon>Candidatus Sysuiplasmataceae</taxon>
        <taxon>Candidatus Sysuiplasma</taxon>
    </lineage>
</organism>
<evidence type="ECO:0000313" key="1">
    <source>
        <dbReference type="EMBL" id="MBX8644809.1"/>
    </source>
</evidence>
<gene>
    <name evidence="1" type="ORF">KIY12_08845</name>
</gene>
<accession>A0A8J7YXP8</accession>
<comment type="caution">
    <text evidence="1">The sequence shown here is derived from an EMBL/GenBank/DDBJ whole genome shotgun (WGS) entry which is preliminary data.</text>
</comment>
<evidence type="ECO:0000313" key="2">
    <source>
        <dbReference type="Proteomes" id="UP000750197"/>
    </source>
</evidence>
<dbReference type="EMBL" id="JAHEAC010000105">
    <property type="protein sequence ID" value="MBX8644809.1"/>
    <property type="molecule type" value="Genomic_DNA"/>
</dbReference>
<name>A0A8J7YXP8_9ARCH</name>
<dbReference type="Pfam" id="PF02945">
    <property type="entry name" value="Endonuclease_7"/>
    <property type="match status" value="1"/>
</dbReference>
<dbReference type="Proteomes" id="UP000750197">
    <property type="component" value="Unassembled WGS sequence"/>
</dbReference>
<dbReference type="SUPFAM" id="SSF54060">
    <property type="entry name" value="His-Me finger endonucleases"/>
    <property type="match status" value="1"/>
</dbReference>
<reference evidence="1" key="1">
    <citation type="submission" date="2021-05" db="EMBL/GenBank/DDBJ databases">
        <title>Genomic insights into ecological role and evolution of a novel Thermoplasmata order Candidatus Sysuiplasmatales.</title>
        <authorList>
            <person name="Yuan Y."/>
        </authorList>
    </citation>
    <scope>NUCLEOTIDE SEQUENCE</scope>
    <source>
        <strain evidence="1">TUT19-bin139</strain>
    </source>
</reference>